<dbReference type="InterPro" id="IPR029063">
    <property type="entry name" value="SAM-dependent_MTases_sf"/>
</dbReference>
<dbReference type="SUPFAM" id="SSF53335">
    <property type="entry name" value="S-adenosyl-L-methionine-dependent methyltransferases"/>
    <property type="match status" value="1"/>
</dbReference>
<gene>
    <name evidence="1" type="ORF">DWE98_10670</name>
</gene>
<name>A0A370L8A3_9HYPH</name>
<dbReference type="Gene3D" id="3.40.50.150">
    <property type="entry name" value="Vaccinia Virus protein VP39"/>
    <property type="match status" value="1"/>
</dbReference>
<protein>
    <submittedName>
        <fullName evidence="1">Phospholipid methyltransferase</fullName>
    </submittedName>
</protein>
<dbReference type="GO" id="GO:0032259">
    <property type="term" value="P:methylation"/>
    <property type="evidence" value="ECO:0007669"/>
    <property type="project" value="UniProtKB-KW"/>
</dbReference>
<comment type="caution">
    <text evidence="1">The sequence shown here is derived from an EMBL/GenBank/DDBJ whole genome shotgun (WGS) entry which is preliminary data.</text>
</comment>
<dbReference type="Proteomes" id="UP000255207">
    <property type="component" value="Unassembled WGS sequence"/>
</dbReference>
<dbReference type="AlphaFoldDB" id="A0A370L8A3"/>
<evidence type="ECO:0000313" key="2">
    <source>
        <dbReference type="Proteomes" id="UP000255207"/>
    </source>
</evidence>
<keyword evidence="1" id="KW-0489">Methyltransferase</keyword>
<dbReference type="RefSeq" id="WP_114829219.1">
    <property type="nucleotide sequence ID" value="NZ_QQTO01000022.1"/>
</dbReference>
<organism evidence="1 2">
    <name type="scientific">Bosea caraganae</name>
    <dbReference type="NCBI Taxonomy" id="2763117"/>
    <lineage>
        <taxon>Bacteria</taxon>
        <taxon>Pseudomonadati</taxon>
        <taxon>Pseudomonadota</taxon>
        <taxon>Alphaproteobacteria</taxon>
        <taxon>Hyphomicrobiales</taxon>
        <taxon>Boseaceae</taxon>
        <taxon>Bosea</taxon>
    </lineage>
</organism>
<keyword evidence="2" id="KW-1185">Reference proteome</keyword>
<sequence>MTSAAATTCSDFVQFFRLWAANPLQVAAVAPSGEALAKVMTQEIGPEDGPVLELGPGTGVFTRALLARGVSETDLTLVEYGSDFARMLEFRFPEARVLWMDASQLTRFELFTGAPVGAVVSGLPLLSMSPRKTIAILSGAFTYMRPGGAFYQFTYGPRCPVPRPILDRLGLKATRVGRALRNIPPAAVYKITRRQPLGSGRRRFEPMPA</sequence>
<dbReference type="OrthoDB" id="9805585at2"/>
<dbReference type="EMBL" id="QQTP01000004">
    <property type="protein sequence ID" value="RDJ26277.1"/>
    <property type="molecule type" value="Genomic_DNA"/>
</dbReference>
<dbReference type="GO" id="GO:0008168">
    <property type="term" value="F:methyltransferase activity"/>
    <property type="evidence" value="ECO:0007669"/>
    <property type="project" value="UniProtKB-KW"/>
</dbReference>
<dbReference type="FunFam" id="3.40.50.150:FF:000346">
    <property type="entry name" value="Phospholipid N-methyltransferase"/>
    <property type="match status" value="1"/>
</dbReference>
<accession>A0A370L8A3</accession>
<keyword evidence="1" id="KW-0808">Transferase</keyword>
<proteinExistence type="predicted"/>
<reference evidence="2" key="1">
    <citation type="submission" date="2018-07" db="EMBL/GenBank/DDBJ databases">
        <authorList>
            <person name="Safronova V.I."/>
            <person name="Chirak E.R."/>
            <person name="Sazanova A.L."/>
        </authorList>
    </citation>
    <scope>NUCLEOTIDE SEQUENCE [LARGE SCALE GENOMIC DNA]</scope>
    <source>
        <strain evidence="2">RCAM04685</strain>
    </source>
</reference>
<evidence type="ECO:0000313" key="1">
    <source>
        <dbReference type="EMBL" id="RDJ26277.1"/>
    </source>
</evidence>